<protein>
    <submittedName>
        <fullName evidence="1">Uncharacterized protein</fullName>
    </submittedName>
</protein>
<sequence length="70" mass="7880">MFQELFWEDFDFEESSKGEAKSRRLFPGKPYSHLAADTSKKSIKSSAGITPVALARDGSWSIWPPSRMGK</sequence>
<keyword evidence="2" id="KW-1185">Reference proteome</keyword>
<proteinExistence type="predicted"/>
<gene>
    <name evidence="1" type="ORF">H5410_043152</name>
</gene>
<reference evidence="1 2" key="1">
    <citation type="submission" date="2020-09" db="EMBL/GenBank/DDBJ databases">
        <title>De no assembly of potato wild relative species, Solanum commersonii.</title>
        <authorList>
            <person name="Cho K."/>
        </authorList>
    </citation>
    <scope>NUCLEOTIDE SEQUENCE [LARGE SCALE GENOMIC DNA]</scope>
    <source>
        <strain evidence="1">LZ3.2</strain>
        <tissue evidence="1">Leaf</tissue>
    </source>
</reference>
<dbReference type="AlphaFoldDB" id="A0A9J5Y0L5"/>
<evidence type="ECO:0000313" key="1">
    <source>
        <dbReference type="EMBL" id="KAG5592638.1"/>
    </source>
</evidence>
<dbReference type="EMBL" id="JACXVP010000008">
    <property type="protein sequence ID" value="KAG5592638.1"/>
    <property type="molecule type" value="Genomic_DNA"/>
</dbReference>
<name>A0A9J5Y0L5_SOLCO</name>
<dbReference type="Proteomes" id="UP000824120">
    <property type="component" value="Chromosome 8"/>
</dbReference>
<comment type="caution">
    <text evidence="1">The sequence shown here is derived from an EMBL/GenBank/DDBJ whole genome shotgun (WGS) entry which is preliminary data.</text>
</comment>
<evidence type="ECO:0000313" key="2">
    <source>
        <dbReference type="Proteomes" id="UP000824120"/>
    </source>
</evidence>
<accession>A0A9J5Y0L5</accession>
<organism evidence="1 2">
    <name type="scientific">Solanum commersonii</name>
    <name type="common">Commerson's wild potato</name>
    <name type="synonym">Commerson's nightshade</name>
    <dbReference type="NCBI Taxonomy" id="4109"/>
    <lineage>
        <taxon>Eukaryota</taxon>
        <taxon>Viridiplantae</taxon>
        <taxon>Streptophyta</taxon>
        <taxon>Embryophyta</taxon>
        <taxon>Tracheophyta</taxon>
        <taxon>Spermatophyta</taxon>
        <taxon>Magnoliopsida</taxon>
        <taxon>eudicotyledons</taxon>
        <taxon>Gunneridae</taxon>
        <taxon>Pentapetalae</taxon>
        <taxon>asterids</taxon>
        <taxon>lamiids</taxon>
        <taxon>Solanales</taxon>
        <taxon>Solanaceae</taxon>
        <taxon>Solanoideae</taxon>
        <taxon>Solaneae</taxon>
        <taxon>Solanum</taxon>
    </lineage>
</organism>